<feature type="compositionally biased region" description="Polar residues" evidence="1">
    <location>
        <begin position="94"/>
        <end position="103"/>
    </location>
</feature>
<dbReference type="Proteomes" id="UP001497516">
    <property type="component" value="Chromosome 7"/>
</dbReference>
<proteinExistence type="predicted"/>
<evidence type="ECO:0000313" key="2">
    <source>
        <dbReference type="EMBL" id="CAL1402715.1"/>
    </source>
</evidence>
<evidence type="ECO:0000256" key="1">
    <source>
        <dbReference type="SAM" id="MobiDB-lite"/>
    </source>
</evidence>
<gene>
    <name evidence="2" type="ORF">LTRI10_LOCUS42695</name>
</gene>
<feature type="region of interest" description="Disordered" evidence="1">
    <location>
        <begin position="1"/>
        <end position="143"/>
    </location>
</feature>
<accession>A0AAV2FYW2</accession>
<organism evidence="2 3">
    <name type="scientific">Linum trigynum</name>
    <dbReference type="NCBI Taxonomy" id="586398"/>
    <lineage>
        <taxon>Eukaryota</taxon>
        <taxon>Viridiplantae</taxon>
        <taxon>Streptophyta</taxon>
        <taxon>Embryophyta</taxon>
        <taxon>Tracheophyta</taxon>
        <taxon>Spermatophyta</taxon>
        <taxon>Magnoliopsida</taxon>
        <taxon>eudicotyledons</taxon>
        <taxon>Gunneridae</taxon>
        <taxon>Pentapetalae</taxon>
        <taxon>rosids</taxon>
        <taxon>fabids</taxon>
        <taxon>Malpighiales</taxon>
        <taxon>Linaceae</taxon>
        <taxon>Linum</taxon>
    </lineage>
</organism>
<keyword evidence="3" id="KW-1185">Reference proteome</keyword>
<reference evidence="2 3" key="1">
    <citation type="submission" date="2024-04" db="EMBL/GenBank/DDBJ databases">
        <authorList>
            <person name="Fracassetti M."/>
        </authorList>
    </citation>
    <scope>NUCLEOTIDE SEQUENCE [LARGE SCALE GENOMIC DNA]</scope>
</reference>
<feature type="compositionally biased region" description="Basic residues" evidence="1">
    <location>
        <begin position="104"/>
        <end position="119"/>
    </location>
</feature>
<name>A0AAV2FYW2_9ROSI</name>
<protein>
    <submittedName>
        <fullName evidence="2">Uncharacterized protein</fullName>
    </submittedName>
</protein>
<evidence type="ECO:0000313" key="3">
    <source>
        <dbReference type="Proteomes" id="UP001497516"/>
    </source>
</evidence>
<sequence>MLGSGPTPHQPMESIAKPAADQKPTPTSPQLQQPLSRTTSGPSMSSSSGHPSGSTTQSFNLPPPPAIQTVIGPNGTVMQIVHPQPDDAPRNSNDHQSSPTTSARTKRSKGKKTLNRKLPSKPSPAKALQIWSPKKDRKPKSKARMGVLTLKEINAWTSAAQAPNENVEEALTASPLEELTSVKSLTEGAHNPTL</sequence>
<dbReference type="EMBL" id="OZ034820">
    <property type="protein sequence ID" value="CAL1402715.1"/>
    <property type="molecule type" value="Genomic_DNA"/>
</dbReference>
<feature type="compositionally biased region" description="Low complexity" evidence="1">
    <location>
        <begin position="22"/>
        <end position="58"/>
    </location>
</feature>
<dbReference type="AlphaFoldDB" id="A0AAV2FYW2"/>
<feature type="compositionally biased region" description="Basic and acidic residues" evidence="1">
    <location>
        <begin position="84"/>
        <end position="93"/>
    </location>
</feature>